<accession>A0A415LJY6</accession>
<name>A0A415LJY6_9FIRM</name>
<evidence type="ECO:0000313" key="1">
    <source>
        <dbReference type="EMBL" id="RHL48813.1"/>
    </source>
</evidence>
<comment type="caution">
    <text evidence="1">The sequence shown here is derived from an EMBL/GenBank/DDBJ whole genome shotgun (WGS) entry which is preliminary data.</text>
</comment>
<dbReference type="RefSeq" id="WP_118393014.1">
    <property type="nucleotide sequence ID" value="NZ_QROS01000003.1"/>
</dbReference>
<evidence type="ECO:0000313" key="2">
    <source>
        <dbReference type="Proteomes" id="UP000285897"/>
    </source>
</evidence>
<dbReference type="Proteomes" id="UP000285897">
    <property type="component" value="Unassembled WGS sequence"/>
</dbReference>
<organism evidence="1 2">
    <name type="scientific">Blautia obeum</name>
    <dbReference type="NCBI Taxonomy" id="40520"/>
    <lineage>
        <taxon>Bacteria</taxon>
        <taxon>Bacillati</taxon>
        <taxon>Bacillota</taxon>
        <taxon>Clostridia</taxon>
        <taxon>Lachnospirales</taxon>
        <taxon>Lachnospiraceae</taxon>
        <taxon>Blautia</taxon>
    </lineage>
</organism>
<dbReference type="EMBL" id="QROS01000003">
    <property type="protein sequence ID" value="RHL48813.1"/>
    <property type="molecule type" value="Genomic_DNA"/>
</dbReference>
<protein>
    <submittedName>
        <fullName evidence="1">Uncharacterized protein</fullName>
    </submittedName>
</protein>
<sequence>MVNEPENQIDNLTLRRLQESTATPLKTTEERVAYLKGRSDKAREVIQDLYCNHGGNAHTIYDFFQDSEIKYEDIISWKMEAKQYLEQKAIEKRAKETALRLLRAGMDPAATQASIKEWFCVDLSDSAFEYLVGQVEIEKNFSKIADAIEGRPGNGNGGRR</sequence>
<gene>
    <name evidence="1" type="ORF">DW021_05625</name>
</gene>
<reference evidence="1 2" key="1">
    <citation type="submission" date="2018-08" db="EMBL/GenBank/DDBJ databases">
        <title>A genome reference for cultivated species of the human gut microbiota.</title>
        <authorList>
            <person name="Zou Y."/>
            <person name="Xue W."/>
            <person name="Luo G."/>
        </authorList>
    </citation>
    <scope>NUCLEOTIDE SEQUENCE [LARGE SCALE GENOMIC DNA]</scope>
    <source>
        <strain evidence="1 2">AF37-6AC</strain>
    </source>
</reference>
<proteinExistence type="predicted"/>
<dbReference type="AlphaFoldDB" id="A0A415LJY6"/>